<sequence length="161" mass="18739">MMDKVQSPKHRELYFSLRTDLEAMGLPLAATHEVSVKGASGLVELKDCLCQYAVPRPWEHFRRESTDLSIVDRVGELLRQVYLELLPHEIPHSMRQRIIGWTQKVSGTTEVVVEVFFERPAYMFTFYGKLEAICLRAHQLTERELKSQYRFASRLLSRRAA</sequence>
<dbReference type="Proteomes" id="UP000015354">
    <property type="component" value="Unassembled WGS sequence"/>
</dbReference>
<evidence type="ECO:0000313" key="1">
    <source>
        <dbReference type="EMBL" id="EPY36614.1"/>
    </source>
</evidence>
<evidence type="ECO:0000313" key="2">
    <source>
        <dbReference type="Proteomes" id="UP000015354"/>
    </source>
</evidence>
<keyword evidence="2" id="KW-1185">Reference proteome</keyword>
<organism evidence="1 2">
    <name type="scientific">Strigomonas culicis</name>
    <dbReference type="NCBI Taxonomy" id="28005"/>
    <lineage>
        <taxon>Eukaryota</taxon>
        <taxon>Discoba</taxon>
        <taxon>Euglenozoa</taxon>
        <taxon>Kinetoplastea</taxon>
        <taxon>Metakinetoplastina</taxon>
        <taxon>Trypanosomatida</taxon>
        <taxon>Trypanosomatidae</taxon>
        <taxon>Strigomonadinae</taxon>
        <taxon>Strigomonas</taxon>
    </lineage>
</organism>
<proteinExistence type="predicted"/>
<dbReference type="EMBL" id="ATMH01000493">
    <property type="protein sequence ID" value="EPY36614.1"/>
    <property type="molecule type" value="Genomic_DNA"/>
</dbReference>
<dbReference type="OrthoDB" id="188276at2759"/>
<reference evidence="1 2" key="1">
    <citation type="journal article" date="2013" name="PLoS ONE">
        <title>Predicting the Proteins of Angomonas deanei, Strigomonas culicis and Their Respective Endosymbionts Reveals New Aspects of the Trypanosomatidae Family.</title>
        <authorList>
            <person name="Motta M.C."/>
            <person name="Martins A.C."/>
            <person name="de Souza S.S."/>
            <person name="Catta-Preta C.M."/>
            <person name="Silva R."/>
            <person name="Klein C.C."/>
            <person name="de Almeida L.G."/>
            <person name="de Lima Cunha O."/>
            <person name="Ciapina L.P."/>
            <person name="Brocchi M."/>
            <person name="Colabardini A.C."/>
            <person name="de Araujo Lima B."/>
            <person name="Machado C.R."/>
            <person name="de Almeida Soares C.M."/>
            <person name="Probst C.M."/>
            <person name="de Menezes C.B."/>
            <person name="Thompson C.E."/>
            <person name="Bartholomeu D.C."/>
            <person name="Gradia D.F."/>
            <person name="Pavoni D.P."/>
            <person name="Grisard E.C."/>
            <person name="Fantinatti-Garboggini F."/>
            <person name="Marchini F.K."/>
            <person name="Rodrigues-Luiz G.F."/>
            <person name="Wagner G."/>
            <person name="Goldman G.H."/>
            <person name="Fietto J.L."/>
            <person name="Elias M.C."/>
            <person name="Goldman M.H."/>
            <person name="Sagot M.F."/>
            <person name="Pereira M."/>
            <person name="Stoco P.H."/>
            <person name="de Mendonca-Neto R.P."/>
            <person name="Teixeira S.M."/>
            <person name="Maciel T.E."/>
            <person name="de Oliveira Mendes T.A."/>
            <person name="Urmenyi T.P."/>
            <person name="de Souza W."/>
            <person name="Schenkman S."/>
            <person name="de Vasconcelos A.T."/>
        </authorList>
    </citation>
    <scope>NUCLEOTIDE SEQUENCE [LARGE SCALE GENOMIC DNA]</scope>
</reference>
<dbReference type="InterPro" id="IPR009019">
    <property type="entry name" value="KH_sf_prok-type"/>
</dbReference>
<dbReference type="AlphaFoldDB" id="S9V6D3"/>
<dbReference type="SUPFAM" id="SSF54814">
    <property type="entry name" value="Prokaryotic type KH domain (KH-domain type II)"/>
    <property type="match status" value="1"/>
</dbReference>
<comment type="caution">
    <text evidence="1">The sequence shown here is derived from an EMBL/GenBank/DDBJ whole genome shotgun (WGS) entry which is preliminary data.</text>
</comment>
<accession>S9V6D3</accession>
<dbReference type="GO" id="GO:0003723">
    <property type="term" value="F:RNA binding"/>
    <property type="evidence" value="ECO:0007669"/>
    <property type="project" value="InterPro"/>
</dbReference>
<name>S9V6D3_9TRYP</name>
<protein>
    <submittedName>
        <fullName evidence="1">Uncharacterized protein</fullName>
    </submittedName>
</protein>
<gene>
    <name evidence="1" type="ORF">STCU_00493</name>
</gene>
<dbReference type="InterPro" id="IPR015946">
    <property type="entry name" value="KH_dom-like_a/b"/>
</dbReference>
<dbReference type="Gene3D" id="3.30.300.20">
    <property type="match status" value="1"/>
</dbReference>